<evidence type="ECO:0000259" key="1">
    <source>
        <dbReference type="PROSITE" id="PS50894"/>
    </source>
</evidence>
<reference evidence="2" key="1">
    <citation type="submission" date="2016-10" db="EMBL/GenBank/DDBJ databases">
        <title>Sequence of Gallionella enrichment culture.</title>
        <authorList>
            <person name="Poehlein A."/>
            <person name="Muehling M."/>
            <person name="Daniel R."/>
        </authorList>
    </citation>
    <scope>NUCLEOTIDE SEQUENCE</scope>
</reference>
<protein>
    <submittedName>
        <fullName evidence="2">Hpt domain protein</fullName>
    </submittedName>
</protein>
<dbReference type="SUPFAM" id="SSF47226">
    <property type="entry name" value="Histidine-containing phosphotransfer domain, HPT domain"/>
    <property type="match status" value="1"/>
</dbReference>
<organism evidence="2">
    <name type="scientific">mine drainage metagenome</name>
    <dbReference type="NCBI Taxonomy" id="410659"/>
    <lineage>
        <taxon>unclassified sequences</taxon>
        <taxon>metagenomes</taxon>
        <taxon>ecological metagenomes</taxon>
    </lineage>
</organism>
<evidence type="ECO:0000313" key="2">
    <source>
        <dbReference type="EMBL" id="OIR06357.1"/>
    </source>
</evidence>
<gene>
    <name evidence="2" type="ORF">GALL_115470</name>
</gene>
<dbReference type="Gene3D" id="1.20.120.160">
    <property type="entry name" value="HPT domain"/>
    <property type="match status" value="1"/>
</dbReference>
<dbReference type="Pfam" id="PF01627">
    <property type="entry name" value="Hpt"/>
    <property type="match status" value="1"/>
</dbReference>
<name>A0A1J5SQM9_9ZZZZ</name>
<dbReference type="InterPro" id="IPR036641">
    <property type="entry name" value="HPT_dom_sf"/>
</dbReference>
<comment type="caution">
    <text evidence="2">The sequence shown here is derived from an EMBL/GenBank/DDBJ whole genome shotgun (WGS) entry which is preliminary data.</text>
</comment>
<sequence length="131" mass="14515">MNKVQESDSPSRIEVLDTRHIAQLQSLKVSGKTTLFNELSLIFRKEAPARMTHLREAIRAHDASEVAKLSHGFVGSLASLGARQMQALVKSLELAASADDWPAITVCLEQVEQAWKRLQRALEEHDQGAEA</sequence>
<feature type="domain" description="HPt" evidence="1">
    <location>
        <begin position="32"/>
        <end position="125"/>
    </location>
</feature>
<dbReference type="AlphaFoldDB" id="A0A1J5SQM9"/>
<dbReference type="EMBL" id="MLJW01000044">
    <property type="protein sequence ID" value="OIR06357.1"/>
    <property type="molecule type" value="Genomic_DNA"/>
</dbReference>
<dbReference type="GO" id="GO:0000160">
    <property type="term" value="P:phosphorelay signal transduction system"/>
    <property type="evidence" value="ECO:0007669"/>
    <property type="project" value="InterPro"/>
</dbReference>
<dbReference type="InterPro" id="IPR008207">
    <property type="entry name" value="Sig_transdc_His_kin_Hpt_dom"/>
</dbReference>
<dbReference type="PROSITE" id="PS50894">
    <property type="entry name" value="HPT"/>
    <property type="match status" value="1"/>
</dbReference>
<accession>A0A1J5SQM9</accession>
<proteinExistence type="predicted"/>